<gene>
    <name evidence="3" type="ORF">SASPL_129486</name>
</gene>
<proteinExistence type="predicted"/>
<evidence type="ECO:0008006" key="5">
    <source>
        <dbReference type="Google" id="ProtNLM"/>
    </source>
</evidence>
<reference evidence="3" key="1">
    <citation type="submission" date="2018-01" db="EMBL/GenBank/DDBJ databases">
        <authorList>
            <person name="Mao J.F."/>
        </authorList>
    </citation>
    <scope>NUCLEOTIDE SEQUENCE</scope>
    <source>
        <strain evidence="3">Huo1</strain>
        <tissue evidence="3">Leaf</tissue>
    </source>
</reference>
<name>A0A8X8ZPH1_SALSN</name>
<dbReference type="GO" id="GO:0016788">
    <property type="term" value="F:hydrolase activity, acting on ester bonds"/>
    <property type="evidence" value="ECO:0007669"/>
    <property type="project" value="InterPro"/>
</dbReference>
<keyword evidence="4" id="KW-1185">Reference proteome</keyword>
<reference evidence="3" key="2">
    <citation type="submission" date="2020-08" db="EMBL/GenBank/DDBJ databases">
        <title>Plant Genome Project.</title>
        <authorList>
            <person name="Zhang R.-G."/>
        </authorList>
    </citation>
    <scope>NUCLEOTIDE SEQUENCE</scope>
    <source>
        <strain evidence="3">Huo1</strain>
        <tissue evidence="3">Leaf</tissue>
    </source>
</reference>
<dbReference type="Proteomes" id="UP000298416">
    <property type="component" value="Unassembled WGS sequence"/>
</dbReference>
<evidence type="ECO:0000256" key="2">
    <source>
        <dbReference type="SAM" id="SignalP"/>
    </source>
</evidence>
<dbReference type="InterPro" id="IPR017850">
    <property type="entry name" value="Alkaline_phosphatase_core_sf"/>
</dbReference>
<dbReference type="InterPro" id="IPR007312">
    <property type="entry name" value="Phosphoesterase"/>
</dbReference>
<comment type="caution">
    <text evidence="3">The sequence shown here is derived from an EMBL/GenBank/DDBJ whole genome shotgun (WGS) entry which is preliminary data.</text>
</comment>
<dbReference type="EMBL" id="PNBA02000010">
    <property type="protein sequence ID" value="KAG6411404.1"/>
    <property type="molecule type" value="Genomic_DNA"/>
</dbReference>
<dbReference type="Pfam" id="PF04185">
    <property type="entry name" value="Phosphoesterase"/>
    <property type="match status" value="1"/>
</dbReference>
<keyword evidence="1" id="KW-0378">Hydrolase</keyword>
<feature type="chain" id="PRO_5036459524" description="Phospholipase C" evidence="2">
    <location>
        <begin position="26"/>
        <end position="450"/>
    </location>
</feature>
<evidence type="ECO:0000313" key="3">
    <source>
        <dbReference type="EMBL" id="KAG6411404.1"/>
    </source>
</evidence>
<evidence type="ECO:0000256" key="1">
    <source>
        <dbReference type="ARBA" id="ARBA00022801"/>
    </source>
</evidence>
<dbReference type="PANTHER" id="PTHR31956:SF26">
    <property type="entry name" value="NON-SPECIFIC PHOSPHOLIPASE C2"/>
    <property type="match status" value="1"/>
</dbReference>
<dbReference type="GO" id="GO:0009395">
    <property type="term" value="P:phospholipid catabolic process"/>
    <property type="evidence" value="ECO:0007669"/>
    <property type="project" value="TreeGrafter"/>
</dbReference>
<organism evidence="3">
    <name type="scientific">Salvia splendens</name>
    <name type="common">Scarlet sage</name>
    <dbReference type="NCBI Taxonomy" id="180675"/>
    <lineage>
        <taxon>Eukaryota</taxon>
        <taxon>Viridiplantae</taxon>
        <taxon>Streptophyta</taxon>
        <taxon>Embryophyta</taxon>
        <taxon>Tracheophyta</taxon>
        <taxon>Spermatophyta</taxon>
        <taxon>Magnoliopsida</taxon>
        <taxon>eudicotyledons</taxon>
        <taxon>Gunneridae</taxon>
        <taxon>Pentapetalae</taxon>
        <taxon>asterids</taxon>
        <taxon>lamiids</taxon>
        <taxon>Lamiales</taxon>
        <taxon>Lamiaceae</taxon>
        <taxon>Nepetoideae</taxon>
        <taxon>Mentheae</taxon>
        <taxon>Salviinae</taxon>
        <taxon>Salvia</taxon>
        <taxon>Salvia subgen. Calosphace</taxon>
        <taxon>core Calosphace</taxon>
    </lineage>
</organism>
<accession>A0A8X8ZPH1</accession>
<dbReference type="PANTHER" id="PTHR31956">
    <property type="entry name" value="NON-SPECIFIC PHOSPHOLIPASE C4-RELATED"/>
    <property type="match status" value="1"/>
</dbReference>
<evidence type="ECO:0000313" key="4">
    <source>
        <dbReference type="Proteomes" id="UP000298416"/>
    </source>
</evidence>
<dbReference type="AlphaFoldDB" id="A0A8X8ZPH1"/>
<feature type="signal peptide" evidence="2">
    <location>
        <begin position="1"/>
        <end position="25"/>
    </location>
</feature>
<sequence>MQKSRLMPISVILLLLLLGQPGASSGPIKTVVVLVMENWLNPEINGVDGSQSNPLNTMDPNSKRLSFGDQSHFVDPDPGHSFQAIREQIFGSNATSATVPPMNSFAQQAASIEPDMPPSVMNGFQPDKVAVYKTLASEFALFDRWFASVPASTQPNRLYVHSGTSHGAVSNYTVKLAMGFPQRTIFDDVADAGLSFGIYFQNVPSTLFYRNLRKIKYITKFHTYGQSFKHDATAGNLPAYTGQMFVKEVYEILRSSLQWNQTLLLINYDEHGGFYDHVPMPVKGVPSPDHFNFKFDRLGVRVPTTAVSPWIKKGTVVHGPNGFPTPTSEYKHSSIPATVRKILNLPSPPLTTREQWAGTFEGLFQQLTQPRTDCPLKLPDPLVLLAAVLKGENILTSFLRNIAQNMTVRQGVDYMDEAVKSFLEAGFAAKKMGVDPEQIVKMRPSLSTRP</sequence>
<keyword evidence="2" id="KW-0732">Signal</keyword>
<dbReference type="Gene3D" id="3.40.720.10">
    <property type="entry name" value="Alkaline Phosphatase, subunit A"/>
    <property type="match status" value="2"/>
</dbReference>
<protein>
    <recommendedName>
        <fullName evidence="5">Phospholipase C</fullName>
    </recommendedName>
</protein>